<dbReference type="PANTHER" id="PTHR10046">
    <property type="entry name" value="ATP DEPENDENT LON PROTEASE FAMILY MEMBER"/>
    <property type="match status" value="1"/>
</dbReference>
<gene>
    <name evidence="2" type="ORF">S01H4_06819</name>
</gene>
<dbReference type="GO" id="GO:0004252">
    <property type="term" value="F:serine-type endopeptidase activity"/>
    <property type="evidence" value="ECO:0007669"/>
    <property type="project" value="InterPro"/>
</dbReference>
<feature type="domain" description="Lon proteolytic" evidence="1">
    <location>
        <begin position="84"/>
        <end position="279"/>
    </location>
</feature>
<dbReference type="GO" id="GO:0030163">
    <property type="term" value="P:protein catabolic process"/>
    <property type="evidence" value="ECO:0007669"/>
    <property type="project" value="InterPro"/>
</dbReference>
<dbReference type="InterPro" id="IPR008269">
    <property type="entry name" value="Lon_proteolytic"/>
</dbReference>
<dbReference type="GO" id="GO:0005524">
    <property type="term" value="F:ATP binding"/>
    <property type="evidence" value="ECO:0007669"/>
    <property type="project" value="InterPro"/>
</dbReference>
<accession>X0YLX7</accession>
<dbReference type="Gene3D" id="1.10.8.60">
    <property type="match status" value="1"/>
</dbReference>
<name>X0YLX7_9ZZZZ</name>
<dbReference type="GO" id="GO:0006508">
    <property type="term" value="P:proteolysis"/>
    <property type="evidence" value="ECO:0007669"/>
    <property type="project" value="InterPro"/>
</dbReference>
<dbReference type="PRINTS" id="PR00830">
    <property type="entry name" value="ENDOLAPTASE"/>
</dbReference>
<dbReference type="AlphaFoldDB" id="X0YLX7"/>
<reference evidence="2" key="1">
    <citation type="journal article" date="2014" name="Front. Microbiol.">
        <title>High frequency of phylogenetically diverse reductive dehalogenase-homologous genes in deep subseafloor sedimentary metagenomes.</title>
        <authorList>
            <person name="Kawai M."/>
            <person name="Futagami T."/>
            <person name="Toyoda A."/>
            <person name="Takaki Y."/>
            <person name="Nishi S."/>
            <person name="Hori S."/>
            <person name="Arai W."/>
            <person name="Tsubouchi T."/>
            <person name="Morono Y."/>
            <person name="Uchiyama I."/>
            <person name="Ito T."/>
            <person name="Fujiyama A."/>
            <person name="Inagaki F."/>
            <person name="Takami H."/>
        </authorList>
    </citation>
    <scope>NUCLEOTIDE SEQUENCE</scope>
    <source>
        <strain evidence="2">Expedition CK06-06</strain>
    </source>
</reference>
<dbReference type="Pfam" id="PF20436">
    <property type="entry name" value="LonB_AAA-LID"/>
    <property type="match status" value="1"/>
</dbReference>
<dbReference type="PROSITE" id="PS51786">
    <property type="entry name" value="LON_PROTEOLYTIC"/>
    <property type="match status" value="1"/>
</dbReference>
<feature type="non-terminal residue" evidence="2">
    <location>
        <position position="1"/>
    </location>
</feature>
<dbReference type="InterPro" id="IPR014721">
    <property type="entry name" value="Ribsml_uS5_D2-typ_fold_subgr"/>
</dbReference>
<protein>
    <recommendedName>
        <fullName evidence="1">Lon proteolytic domain-containing protein</fullName>
    </recommendedName>
</protein>
<organism evidence="2">
    <name type="scientific">marine sediment metagenome</name>
    <dbReference type="NCBI Taxonomy" id="412755"/>
    <lineage>
        <taxon>unclassified sequences</taxon>
        <taxon>metagenomes</taxon>
        <taxon>ecological metagenomes</taxon>
    </lineage>
</organism>
<dbReference type="InterPro" id="IPR027065">
    <property type="entry name" value="Lon_Prtase"/>
</dbReference>
<evidence type="ECO:0000313" key="2">
    <source>
        <dbReference type="EMBL" id="GAG57304.1"/>
    </source>
</evidence>
<dbReference type="Pfam" id="PF05362">
    <property type="entry name" value="Lon_C"/>
    <property type="match status" value="1"/>
</dbReference>
<dbReference type="Gene3D" id="3.30.230.10">
    <property type="match status" value="1"/>
</dbReference>
<dbReference type="GO" id="GO:0004176">
    <property type="term" value="F:ATP-dependent peptidase activity"/>
    <property type="evidence" value="ECO:0007669"/>
    <property type="project" value="InterPro"/>
</dbReference>
<dbReference type="InterPro" id="IPR046843">
    <property type="entry name" value="LonB_AAA-LID"/>
</dbReference>
<sequence length="323" mass="35826">DAVAAVVEFGMRLAGKQKKLSTQFNNIADVLREANYWAHKERSSQVTEKHVEKAIEEKIERSRLIEEKIQEMIEEGTIMIDTKGFVVGQVNGLSVYDTGDYSFGKPTRITAKTSVGGSGIINIEREAELSGRIHSKGVLILAGYLRSKYAQDKPLAMSASLCFEQSYSGVEGDSASSTEVYALLSALSDLPIRQDIAVTGSVNQKGEIQPIGRVNQKIEGFYDVCKTKKFTGTQGVMIPHQNIDDFMLRKDIINAVKQGKFHIYPVKTINQGIEILTGVKSGRRKKDGTYEVGTVNYLVDKKLREFANKWKSFKIGSEIQAGF</sequence>
<dbReference type="SUPFAM" id="SSF54211">
    <property type="entry name" value="Ribosomal protein S5 domain 2-like"/>
    <property type="match status" value="1"/>
</dbReference>
<proteinExistence type="predicted"/>
<comment type="caution">
    <text evidence="2">The sequence shown here is derived from an EMBL/GenBank/DDBJ whole genome shotgun (WGS) entry which is preliminary data.</text>
</comment>
<evidence type="ECO:0000259" key="1">
    <source>
        <dbReference type="PROSITE" id="PS51786"/>
    </source>
</evidence>
<dbReference type="EMBL" id="BART01002158">
    <property type="protein sequence ID" value="GAG57304.1"/>
    <property type="molecule type" value="Genomic_DNA"/>
</dbReference>
<dbReference type="InterPro" id="IPR020568">
    <property type="entry name" value="Ribosomal_Su5_D2-typ_SF"/>
</dbReference>